<sequence>MRIAALFTTLLATASIATFGHTVDSSVGGAYVASVLSAMNAAQAVANTTEGAAFLAAINQTYSYDRTLFAPTNQAFANVSESVSGNMTMLANILSNGMGGFFKTGHTLFNNGLLPGNEGQLLVMAAFNIDQSDNLSLVFPYQENNETVYGSLSPVPGTNFTIYPIDAVLTLPQPLSDVATTYFPSLAGLIKQALFLEPLAEIKGITLLAPNDAAMSAASAFTSTLNSTELQAVLMNHVISGTVAYSTPLSDTLNYTSAAGEPLKFLVNATGAYVTSGNTTARIVSADIPTANGVVHIIDRVLTNTDFKSPTASSSAMLGKPFSSGVVGSAVAIFACIYAGTALL</sequence>
<evidence type="ECO:0000313" key="1">
    <source>
        <dbReference type="EMBL" id="KAJ9126133.1"/>
    </source>
</evidence>
<proteinExistence type="predicted"/>
<gene>
    <name evidence="1" type="ORF">QFC24_002406</name>
</gene>
<comment type="caution">
    <text evidence="1">The sequence shown here is derived from an EMBL/GenBank/DDBJ whole genome shotgun (WGS) entry which is preliminary data.</text>
</comment>
<organism evidence="1 2">
    <name type="scientific">Naganishia onofrii</name>
    <dbReference type="NCBI Taxonomy" id="1851511"/>
    <lineage>
        <taxon>Eukaryota</taxon>
        <taxon>Fungi</taxon>
        <taxon>Dikarya</taxon>
        <taxon>Basidiomycota</taxon>
        <taxon>Agaricomycotina</taxon>
        <taxon>Tremellomycetes</taxon>
        <taxon>Filobasidiales</taxon>
        <taxon>Filobasidiaceae</taxon>
        <taxon>Naganishia</taxon>
    </lineage>
</organism>
<evidence type="ECO:0000313" key="2">
    <source>
        <dbReference type="Proteomes" id="UP001234202"/>
    </source>
</evidence>
<dbReference type="Proteomes" id="UP001234202">
    <property type="component" value="Unassembled WGS sequence"/>
</dbReference>
<reference evidence="1" key="1">
    <citation type="submission" date="2023-04" db="EMBL/GenBank/DDBJ databases">
        <title>Draft Genome sequencing of Naganishia species isolated from polar environments using Oxford Nanopore Technology.</title>
        <authorList>
            <person name="Leo P."/>
            <person name="Venkateswaran K."/>
        </authorList>
    </citation>
    <scope>NUCLEOTIDE SEQUENCE</scope>
    <source>
        <strain evidence="1">DBVPG 5303</strain>
    </source>
</reference>
<accession>A0ACC2XQJ4</accession>
<dbReference type="EMBL" id="JASBWV010000006">
    <property type="protein sequence ID" value="KAJ9126133.1"/>
    <property type="molecule type" value="Genomic_DNA"/>
</dbReference>
<keyword evidence="2" id="KW-1185">Reference proteome</keyword>
<protein>
    <submittedName>
        <fullName evidence="1">Uncharacterized protein</fullName>
    </submittedName>
</protein>
<name>A0ACC2XQJ4_9TREE</name>